<reference evidence="3" key="1">
    <citation type="submission" date="2022-10" db="EMBL/GenBank/DDBJ databases">
        <title>Comparative genomics and taxonomic characterization of three novel marine species of genus Reichenbachiella exhibiting antioxidant and polysaccharide degradation activities.</title>
        <authorList>
            <person name="Muhammad N."/>
            <person name="Lee Y.-J."/>
            <person name="Ko J."/>
            <person name="Kim S.-G."/>
        </authorList>
    </citation>
    <scope>NUCLEOTIDE SEQUENCE</scope>
    <source>
        <strain evidence="3">Wsw4-B4</strain>
    </source>
</reference>
<keyword evidence="2" id="KW-1133">Transmembrane helix</keyword>
<keyword evidence="4" id="KW-1185">Reference proteome</keyword>
<dbReference type="Proteomes" id="UP001062165">
    <property type="component" value="Chromosome"/>
</dbReference>
<organism evidence="3 4">
    <name type="scientific">Reichenbachiella carrageenanivorans</name>
    <dbReference type="NCBI Taxonomy" id="2979869"/>
    <lineage>
        <taxon>Bacteria</taxon>
        <taxon>Pseudomonadati</taxon>
        <taxon>Bacteroidota</taxon>
        <taxon>Cytophagia</taxon>
        <taxon>Cytophagales</taxon>
        <taxon>Reichenbachiellaceae</taxon>
        <taxon>Reichenbachiella</taxon>
    </lineage>
</organism>
<keyword evidence="1" id="KW-0175">Coiled coil</keyword>
<evidence type="ECO:0000313" key="4">
    <source>
        <dbReference type="Proteomes" id="UP001062165"/>
    </source>
</evidence>
<accession>A0ABY6D2D6</accession>
<protein>
    <submittedName>
        <fullName evidence="3">Uncharacterized protein</fullName>
    </submittedName>
</protein>
<feature type="transmembrane region" description="Helical" evidence="2">
    <location>
        <begin position="213"/>
        <end position="231"/>
    </location>
</feature>
<keyword evidence="2" id="KW-0812">Transmembrane</keyword>
<gene>
    <name evidence="3" type="ORF">N7E81_11600</name>
</gene>
<proteinExistence type="predicted"/>
<evidence type="ECO:0000256" key="2">
    <source>
        <dbReference type="SAM" id="Phobius"/>
    </source>
</evidence>
<dbReference type="RefSeq" id="WP_263049752.1">
    <property type="nucleotide sequence ID" value="NZ_CP106735.1"/>
</dbReference>
<feature type="coiled-coil region" evidence="1">
    <location>
        <begin position="133"/>
        <end position="179"/>
    </location>
</feature>
<evidence type="ECO:0000313" key="3">
    <source>
        <dbReference type="EMBL" id="UXX78005.1"/>
    </source>
</evidence>
<evidence type="ECO:0000256" key="1">
    <source>
        <dbReference type="SAM" id="Coils"/>
    </source>
</evidence>
<name>A0ABY6D2D6_9BACT</name>
<dbReference type="EMBL" id="CP106735">
    <property type="protein sequence ID" value="UXX78005.1"/>
    <property type="molecule type" value="Genomic_DNA"/>
</dbReference>
<feature type="coiled-coil region" evidence="1">
    <location>
        <begin position="54"/>
        <end position="81"/>
    </location>
</feature>
<keyword evidence="2" id="KW-0472">Membrane</keyword>
<sequence>MTYNELMDISSVETRGLSGSSGLGSLDPISLGVNILSIGGKILGNKPNPTTAQIEQVEDYSRQLKNAATEVEQELRVLEKIAEITVPQTPFKLRDLKIKTLEKALSKNELWKKMDGPWAVFRGKYYDAAVVISKEYQAQLDEYIKAAQKVEADIKIKQIEQQKSQAAAAKKIAEAQQKQIIAQQQAAQINNYKPVSVSGSGGNILTAGSNNKIFIGVLGLLAAGTLIWGVMPDNSETKKFPLNPIRGGGKSESIEVK</sequence>